<dbReference type="RefSeq" id="XP_022921809.1">
    <property type="nucleotide sequence ID" value="XM_023066041.1"/>
</dbReference>
<dbReference type="KEGG" id="cmos:111429953"/>
<evidence type="ECO:0000256" key="1">
    <source>
        <dbReference type="SAM" id="MobiDB-lite"/>
    </source>
</evidence>
<gene>
    <name evidence="3" type="primary">LOC111429953</name>
</gene>
<accession>A0A6J1E1L2</accession>
<dbReference type="Proteomes" id="UP000504609">
    <property type="component" value="Unplaced"/>
</dbReference>
<evidence type="ECO:0000313" key="2">
    <source>
        <dbReference type="Proteomes" id="UP000504609"/>
    </source>
</evidence>
<dbReference type="PANTHER" id="PTHR34130:SF3">
    <property type="entry name" value="DUF1645 FAMILY PROTEIN"/>
    <property type="match status" value="1"/>
</dbReference>
<dbReference type="GeneID" id="111429953"/>
<keyword evidence="2" id="KW-1185">Reference proteome</keyword>
<name>A0A6J1E1L2_CUCMO</name>
<reference evidence="3" key="1">
    <citation type="submission" date="2025-08" db="UniProtKB">
        <authorList>
            <consortium name="RefSeq"/>
        </authorList>
    </citation>
    <scope>IDENTIFICATION</scope>
    <source>
        <tissue evidence="3">Young leaves</tissue>
    </source>
</reference>
<sequence>MFMDDTSESKPLTSQHRQDHHYDEDGDENEAEEALSFSDLPLDKQKSDGHTPESFRKNPRRSSSEPLDLFEFFSAGFITSEISPAEDLIFCGRLLPLNDHSQLTTSTNRTAEKSFWKDESRKQTVFRKRSESLSGLQSSVSRSNTAKINLKRNSRSLDYRKLYRQTNSIFSPTAEIDRNCSIKAGLKPDPLNKKASSKPRWYLLMFGMVKFPAEMDLSDIKSRQVRRSSSALFPANESKGKYHCNNRSSGEATWRILRALSCKNYASVDVTASLTA</sequence>
<evidence type="ECO:0000313" key="3">
    <source>
        <dbReference type="RefSeq" id="XP_022921809.1"/>
    </source>
</evidence>
<feature type="compositionally biased region" description="Basic and acidic residues" evidence="1">
    <location>
        <begin position="41"/>
        <end position="56"/>
    </location>
</feature>
<organism evidence="2 3">
    <name type="scientific">Cucurbita moschata</name>
    <name type="common">Winter crookneck squash</name>
    <name type="synonym">Cucurbita pepo var. moschata</name>
    <dbReference type="NCBI Taxonomy" id="3662"/>
    <lineage>
        <taxon>Eukaryota</taxon>
        <taxon>Viridiplantae</taxon>
        <taxon>Streptophyta</taxon>
        <taxon>Embryophyta</taxon>
        <taxon>Tracheophyta</taxon>
        <taxon>Spermatophyta</taxon>
        <taxon>Magnoliopsida</taxon>
        <taxon>eudicotyledons</taxon>
        <taxon>Gunneridae</taxon>
        <taxon>Pentapetalae</taxon>
        <taxon>rosids</taxon>
        <taxon>fabids</taxon>
        <taxon>Cucurbitales</taxon>
        <taxon>Cucurbitaceae</taxon>
        <taxon>Cucurbiteae</taxon>
        <taxon>Cucurbita</taxon>
    </lineage>
</organism>
<protein>
    <submittedName>
        <fullName evidence="3">Uncharacterized protein LOC111429953</fullName>
    </submittedName>
</protein>
<feature type="region of interest" description="Disordered" evidence="1">
    <location>
        <begin position="1"/>
        <end position="64"/>
    </location>
</feature>
<dbReference type="AlphaFoldDB" id="A0A6J1E1L2"/>
<dbReference type="PANTHER" id="PTHR34130">
    <property type="entry name" value="OS08G0243800 PROTEIN"/>
    <property type="match status" value="1"/>
</dbReference>
<feature type="compositionally biased region" description="Acidic residues" evidence="1">
    <location>
        <begin position="24"/>
        <end position="33"/>
    </location>
</feature>
<proteinExistence type="predicted"/>